<evidence type="ECO:0000313" key="4">
    <source>
        <dbReference type="Proteomes" id="UP001221142"/>
    </source>
</evidence>
<protein>
    <recommendedName>
        <fullName evidence="2">NACHT domain-containing protein</fullName>
    </recommendedName>
</protein>
<sequence length="832" mass="94039">MPTITNSTHFQISGGTFYDVGGDVNLRVQQLTAHHTPHRAGVGEYRHHDVLAEPVGAPADHPTLDLARLDHHGRKSDNTTPQGIHITTQNSSAERNLTSSVVDTGILRLHQRAVLEASHDSTESLDQPKCHPDTRLAMLEDLWRWSSKIQNGTEADARKSVLWLHGPAGAGKSALMRTLALRLREAELLGGDFFFKRGHPTRSDARVLFVTLAYQLALLSPRILGPLISKAVEKDPSLVGKSMGSQFEKLIVEPCHLSQAEWTQPRVLLIDGLDECDGIAVQLEILRIIRGFFGKRTLPLKFIIASRPEPEIRELFYETSFSSVFTVEVEQAFADVEHFLRQEFARIHREHETMAAISTPWPSFSVLNKLVTKSSGYFVYAATVIRFVDDKQFRPTDQLEMILTATSDSSGISPLELLDKLYFHILNQVPKRLHATLLAILSVIFSTRWNLSIRHLEQLLDLKAGDVRLTLRRLHSVIALADDFSAIRSHHASFGDFLLEADRSSIFYIGGAHRTLQITRAALKILSGARLPTRDHVAWKLGRILFQDTDFQHRQLAELPHDTRLLNLDFFFLTCPSEQLKTRVSSILTTHDRTTRLDADMTRSSVLTQDVTQLWTRAEWINSNHCAAYFASKKHCAESQSSLSQILGVAYLILSKTHLPLIGQLIYRTRILLDLSWDEIISSMFALQSQSASIHAANPPRYPSAYTDISLGFLRLLRRISNDEIPATVWHIVAADSQDTLFAEPGHGWGYFVSQCSFDQLADEIHRFTSPSTIFHSTGIIMDPTNFELVLEWLKASRVETEMIRTWEGYLKESRDIMDRSIREARRKLNLV</sequence>
<dbReference type="PANTHER" id="PTHR10039">
    <property type="entry name" value="AMELOGENIN"/>
    <property type="match status" value="1"/>
</dbReference>
<gene>
    <name evidence="3" type="ORF">FB45DRAFT_1062543</name>
</gene>
<dbReference type="Gene3D" id="3.40.50.300">
    <property type="entry name" value="P-loop containing nucleotide triphosphate hydrolases"/>
    <property type="match status" value="1"/>
</dbReference>
<evidence type="ECO:0000313" key="3">
    <source>
        <dbReference type="EMBL" id="KAJ7620176.1"/>
    </source>
</evidence>
<keyword evidence="1" id="KW-0677">Repeat</keyword>
<dbReference type="PROSITE" id="PS50837">
    <property type="entry name" value="NACHT"/>
    <property type="match status" value="1"/>
</dbReference>
<dbReference type="InterPro" id="IPR007111">
    <property type="entry name" value="NACHT_NTPase"/>
</dbReference>
<name>A0AAD7BGG1_9AGAR</name>
<keyword evidence="4" id="KW-1185">Reference proteome</keyword>
<proteinExistence type="predicted"/>
<evidence type="ECO:0000256" key="1">
    <source>
        <dbReference type="ARBA" id="ARBA00022737"/>
    </source>
</evidence>
<reference evidence="3" key="1">
    <citation type="submission" date="2023-03" db="EMBL/GenBank/DDBJ databases">
        <title>Massive genome expansion in bonnet fungi (Mycena s.s.) driven by repeated elements and novel gene families across ecological guilds.</title>
        <authorList>
            <consortium name="Lawrence Berkeley National Laboratory"/>
            <person name="Harder C.B."/>
            <person name="Miyauchi S."/>
            <person name="Viragh M."/>
            <person name="Kuo A."/>
            <person name="Thoen E."/>
            <person name="Andreopoulos B."/>
            <person name="Lu D."/>
            <person name="Skrede I."/>
            <person name="Drula E."/>
            <person name="Henrissat B."/>
            <person name="Morin E."/>
            <person name="Kohler A."/>
            <person name="Barry K."/>
            <person name="LaButti K."/>
            <person name="Morin E."/>
            <person name="Salamov A."/>
            <person name="Lipzen A."/>
            <person name="Mereny Z."/>
            <person name="Hegedus B."/>
            <person name="Baldrian P."/>
            <person name="Stursova M."/>
            <person name="Weitz H."/>
            <person name="Taylor A."/>
            <person name="Grigoriev I.V."/>
            <person name="Nagy L.G."/>
            <person name="Martin F."/>
            <person name="Kauserud H."/>
        </authorList>
    </citation>
    <scope>NUCLEOTIDE SEQUENCE</scope>
    <source>
        <strain evidence="3">9284</strain>
    </source>
</reference>
<dbReference type="EMBL" id="JARKIF010000017">
    <property type="protein sequence ID" value="KAJ7620176.1"/>
    <property type="molecule type" value="Genomic_DNA"/>
</dbReference>
<dbReference type="Proteomes" id="UP001221142">
    <property type="component" value="Unassembled WGS sequence"/>
</dbReference>
<feature type="domain" description="NACHT" evidence="2">
    <location>
        <begin position="160"/>
        <end position="308"/>
    </location>
</feature>
<dbReference type="SUPFAM" id="SSF52540">
    <property type="entry name" value="P-loop containing nucleoside triphosphate hydrolases"/>
    <property type="match status" value="1"/>
</dbReference>
<dbReference type="InterPro" id="IPR056884">
    <property type="entry name" value="NPHP3-like_N"/>
</dbReference>
<accession>A0AAD7BGG1</accession>
<comment type="caution">
    <text evidence="3">The sequence shown here is derived from an EMBL/GenBank/DDBJ whole genome shotgun (WGS) entry which is preliminary data.</text>
</comment>
<dbReference type="Pfam" id="PF24883">
    <property type="entry name" value="NPHP3_N"/>
    <property type="match status" value="1"/>
</dbReference>
<dbReference type="PANTHER" id="PTHR10039:SF17">
    <property type="entry name" value="FUNGAL STAND N-TERMINAL GOODBYE DOMAIN-CONTAINING PROTEIN-RELATED"/>
    <property type="match status" value="1"/>
</dbReference>
<evidence type="ECO:0000259" key="2">
    <source>
        <dbReference type="PROSITE" id="PS50837"/>
    </source>
</evidence>
<dbReference type="InterPro" id="IPR027417">
    <property type="entry name" value="P-loop_NTPase"/>
</dbReference>
<dbReference type="AlphaFoldDB" id="A0AAD7BGG1"/>
<organism evidence="3 4">
    <name type="scientific">Roridomyces roridus</name>
    <dbReference type="NCBI Taxonomy" id="1738132"/>
    <lineage>
        <taxon>Eukaryota</taxon>
        <taxon>Fungi</taxon>
        <taxon>Dikarya</taxon>
        <taxon>Basidiomycota</taxon>
        <taxon>Agaricomycotina</taxon>
        <taxon>Agaricomycetes</taxon>
        <taxon>Agaricomycetidae</taxon>
        <taxon>Agaricales</taxon>
        <taxon>Marasmiineae</taxon>
        <taxon>Mycenaceae</taxon>
        <taxon>Roridomyces</taxon>
    </lineage>
</organism>